<dbReference type="OrthoDB" id="1724165at2759"/>
<comment type="caution">
    <text evidence="2">The sequence shown here is derived from an EMBL/GenBank/DDBJ whole genome shotgun (WGS) entry which is preliminary data.</text>
</comment>
<feature type="compositionally biased region" description="Basic and acidic residues" evidence="1">
    <location>
        <begin position="219"/>
        <end position="232"/>
    </location>
</feature>
<protein>
    <submittedName>
        <fullName evidence="2">Uncharacterized protein</fullName>
    </submittedName>
</protein>
<evidence type="ECO:0000313" key="3">
    <source>
        <dbReference type="Proteomes" id="UP000257109"/>
    </source>
</evidence>
<evidence type="ECO:0000256" key="1">
    <source>
        <dbReference type="SAM" id="MobiDB-lite"/>
    </source>
</evidence>
<feature type="region of interest" description="Disordered" evidence="1">
    <location>
        <begin position="215"/>
        <end position="241"/>
    </location>
</feature>
<dbReference type="Proteomes" id="UP000257109">
    <property type="component" value="Unassembled WGS sequence"/>
</dbReference>
<name>A0A371GDK1_MUCPR</name>
<dbReference type="EMBL" id="QJKJ01005893">
    <property type="protein sequence ID" value="RDX88621.1"/>
    <property type="molecule type" value="Genomic_DNA"/>
</dbReference>
<feature type="non-terminal residue" evidence="2">
    <location>
        <position position="1"/>
    </location>
</feature>
<dbReference type="PANTHER" id="PTHR32108">
    <property type="entry name" value="DNA-DIRECTED RNA POLYMERASE SUBUNIT ALPHA"/>
    <property type="match status" value="1"/>
</dbReference>
<keyword evidence="3" id="KW-1185">Reference proteome</keyword>
<sequence length="364" mass="40494">TTKNPLITLPSPYYDKVVGNVASNFTNIVVVGERIELGIRRGKFAQTSSNMGLAKKPMLEKKKGETNAVLMEPIFPQGKGSTLSYPTATYASLPPMSSSYQLKVSTTRHEKAAQNIDPDSYALYGATPSTTGTETCGNNSFQAPRTPYMRIYDPNTRCDYHDRAVGHAIERCWSLKHKVQDLLDGGLLGFQDQGPNVQSNRLSAYKGMAINAISHKNRHEAERPSRREREESTVGSATNSVGWMEEGSHSSWLDKAKFASIAYIEGNGNPRPKPLIIQYNSASRPKVLFIIQVPSKQMYSNNRYPTWETIMPPAIREDLVPEVTNIAKTRGVTTSGRIFTQKACETKTHCLQGKKGQRKHPRRS</sequence>
<evidence type="ECO:0000313" key="2">
    <source>
        <dbReference type="EMBL" id="RDX88621.1"/>
    </source>
</evidence>
<gene>
    <name evidence="2" type="ORF">CR513_29767</name>
</gene>
<organism evidence="2 3">
    <name type="scientific">Mucuna pruriens</name>
    <name type="common">Velvet bean</name>
    <name type="synonym">Dolichos pruriens</name>
    <dbReference type="NCBI Taxonomy" id="157652"/>
    <lineage>
        <taxon>Eukaryota</taxon>
        <taxon>Viridiplantae</taxon>
        <taxon>Streptophyta</taxon>
        <taxon>Embryophyta</taxon>
        <taxon>Tracheophyta</taxon>
        <taxon>Spermatophyta</taxon>
        <taxon>Magnoliopsida</taxon>
        <taxon>eudicotyledons</taxon>
        <taxon>Gunneridae</taxon>
        <taxon>Pentapetalae</taxon>
        <taxon>rosids</taxon>
        <taxon>fabids</taxon>
        <taxon>Fabales</taxon>
        <taxon>Fabaceae</taxon>
        <taxon>Papilionoideae</taxon>
        <taxon>50 kb inversion clade</taxon>
        <taxon>NPAAA clade</taxon>
        <taxon>indigoferoid/millettioid clade</taxon>
        <taxon>Phaseoleae</taxon>
        <taxon>Mucuna</taxon>
    </lineage>
</organism>
<proteinExistence type="predicted"/>
<reference evidence="2" key="1">
    <citation type="submission" date="2018-05" db="EMBL/GenBank/DDBJ databases">
        <title>Draft genome of Mucuna pruriens seed.</title>
        <authorList>
            <person name="Nnadi N.E."/>
            <person name="Vos R."/>
            <person name="Hasami M.H."/>
            <person name="Devisetty U.K."/>
            <person name="Aguiy J.C."/>
        </authorList>
    </citation>
    <scope>NUCLEOTIDE SEQUENCE [LARGE SCALE GENOMIC DNA]</scope>
    <source>
        <strain evidence="2">JCA_2017</strain>
    </source>
</reference>
<dbReference type="AlphaFoldDB" id="A0A371GDK1"/>
<accession>A0A371GDK1</accession>